<organism evidence="2 3">
    <name type="scientific">Trichonephila clavipes</name>
    <name type="common">Golden silk orbweaver</name>
    <name type="synonym">Nephila clavipes</name>
    <dbReference type="NCBI Taxonomy" id="2585209"/>
    <lineage>
        <taxon>Eukaryota</taxon>
        <taxon>Metazoa</taxon>
        <taxon>Ecdysozoa</taxon>
        <taxon>Arthropoda</taxon>
        <taxon>Chelicerata</taxon>
        <taxon>Arachnida</taxon>
        <taxon>Araneae</taxon>
        <taxon>Araneomorphae</taxon>
        <taxon>Entelegynae</taxon>
        <taxon>Araneoidea</taxon>
        <taxon>Nephilidae</taxon>
        <taxon>Trichonephila</taxon>
    </lineage>
</organism>
<reference evidence="2" key="1">
    <citation type="submission" date="2020-08" db="EMBL/GenBank/DDBJ databases">
        <title>Multicomponent nature underlies the extraordinary mechanical properties of spider dragline silk.</title>
        <authorList>
            <person name="Kono N."/>
            <person name="Nakamura H."/>
            <person name="Mori M."/>
            <person name="Yoshida Y."/>
            <person name="Ohtoshi R."/>
            <person name="Malay A.D."/>
            <person name="Moran D.A.P."/>
            <person name="Tomita M."/>
            <person name="Numata K."/>
            <person name="Arakawa K."/>
        </authorList>
    </citation>
    <scope>NUCLEOTIDE SEQUENCE</scope>
</reference>
<name>A0A8X6SKB9_TRICX</name>
<dbReference type="InterPro" id="IPR012337">
    <property type="entry name" value="RNaseH-like_sf"/>
</dbReference>
<gene>
    <name evidence="2" type="primary">AVEN_68476_1</name>
    <name evidence="2" type="ORF">TNCV_3699571</name>
</gene>
<dbReference type="InterPro" id="IPR036397">
    <property type="entry name" value="RNaseH_sf"/>
</dbReference>
<dbReference type="InterPro" id="IPR040676">
    <property type="entry name" value="DUF5641"/>
</dbReference>
<protein>
    <submittedName>
        <fullName evidence="2">Integrase catalytic domain-containing protein</fullName>
    </submittedName>
</protein>
<dbReference type="AlphaFoldDB" id="A0A8X6SKB9"/>
<dbReference type="PANTHER" id="PTHR47331">
    <property type="entry name" value="PHD-TYPE DOMAIN-CONTAINING PROTEIN"/>
    <property type="match status" value="1"/>
</dbReference>
<evidence type="ECO:0000259" key="1">
    <source>
        <dbReference type="Pfam" id="PF18701"/>
    </source>
</evidence>
<dbReference type="SUPFAM" id="SSF53098">
    <property type="entry name" value="Ribonuclease H-like"/>
    <property type="match status" value="1"/>
</dbReference>
<keyword evidence="3" id="KW-1185">Reference proteome</keyword>
<dbReference type="GO" id="GO:0003676">
    <property type="term" value="F:nucleic acid binding"/>
    <property type="evidence" value="ECO:0007669"/>
    <property type="project" value="InterPro"/>
</dbReference>
<dbReference type="Gene3D" id="3.30.420.10">
    <property type="entry name" value="Ribonuclease H-like superfamily/Ribonuclease H"/>
    <property type="match status" value="1"/>
</dbReference>
<accession>A0A8X6SKB9</accession>
<dbReference type="Pfam" id="PF18701">
    <property type="entry name" value="DUF5641"/>
    <property type="match status" value="1"/>
</dbReference>
<comment type="caution">
    <text evidence="2">The sequence shown here is derived from an EMBL/GenBank/DDBJ whole genome shotgun (WGS) entry which is preliminary data.</text>
</comment>
<proteinExistence type="predicted"/>
<evidence type="ECO:0000313" key="2">
    <source>
        <dbReference type="EMBL" id="GFY09996.1"/>
    </source>
</evidence>
<feature type="domain" description="DUF5641" evidence="1">
    <location>
        <begin position="247"/>
        <end position="278"/>
    </location>
</feature>
<sequence length="326" mass="37550">MEWRHTNSPVRAKAKRAILARKVMATVVWDGHGVLSFGWEQIDHSSYSPDLAPSDFHLLRYLKEFLGGKHFDTADEVKEEVQDWLSSQAADVYDLGIQKLVERYDKCLNKYGNDKATNFTGASAELKHLYKLVIKDETIAILFSSEGIKWKFLPPRTPNSDGLWEAGVKSFKYHLRRVVGPAKLTLEEFMTVIVEIEGILNSQPLTHLPSDIDDFQVLTPGPFLIGKLINAIPEPDITDKEDNLLNEWQKTQKFVQTIWKRWQNSYLSHLKNRTKWCDSLLLVLLIILLGYLWGQNGNSFQPTQEESVVMQIRNCIYWNVSIRVEC</sequence>
<dbReference type="EMBL" id="BMAU01021292">
    <property type="protein sequence ID" value="GFY09996.1"/>
    <property type="molecule type" value="Genomic_DNA"/>
</dbReference>
<evidence type="ECO:0000313" key="3">
    <source>
        <dbReference type="Proteomes" id="UP000887159"/>
    </source>
</evidence>
<dbReference type="Proteomes" id="UP000887159">
    <property type="component" value="Unassembled WGS sequence"/>
</dbReference>